<feature type="compositionally biased region" description="Polar residues" evidence="1">
    <location>
        <begin position="170"/>
        <end position="188"/>
    </location>
</feature>
<evidence type="ECO:0000313" key="3">
    <source>
        <dbReference type="Proteomes" id="UP000594220"/>
    </source>
</evidence>
<organism evidence="2 3">
    <name type="scientific">Crocodylus porosus</name>
    <name type="common">Saltwater crocodile</name>
    <name type="synonym">Estuarine crocodile</name>
    <dbReference type="NCBI Taxonomy" id="8502"/>
    <lineage>
        <taxon>Eukaryota</taxon>
        <taxon>Metazoa</taxon>
        <taxon>Chordata</taxon>
        <taxon>Craniata</taxon>
        <taxon>Vertebrata</taxon>
        <taxon>Euteleostomi</taxon>
        <taxon>Archelosauria</taxon>
        <taxon>Archosauria</taxon>
        <taxon>Crocodylia</taxon>
        <taxon>Longirostres</taxon>
        <taxon>Crocodylidae</taxon>
        <taxon>Crocodylus</taxon>
    </lineage>
</organism>
<evidence type="ECO:0000313" key="2">
    <source>
        <dbReference type="Ensembl" id="ENSCPRP00005002849.1"/>
    </source>
</evidence>
<reference evidence="2" key="1">
    <citation type="submission" date="2025-08" db="UniProtKB">
        <authorList>
            <consortium name="Ensembl"/>
        </authorList>
    </citation>
    <scope>IDENTIFICATION</scope>
</reference>
<evidence type="ECO:0000256" key="1">
    <source>
        <dbReference type="SAM" id="MobiDB-lite"/>
    </source>
</evidence>
<keyword evidence="3" id="KW-1185">Reference proteome</keyword>
<reference evidence="2" key="2">
    <citation type="submission" date="2025-09" db="UniProtKB">
        <authorList>
            <consortium name="Ensembl"/>
        </authorList>
    </citation>
    <scope>IDENTIFICATION</scope>
</reference>
<sequence length="208" mass="23598">MASKRSANTTFSTVYDLKKKKNKLLNFYADSDMPKAMTSCKTLHMAWVNDVDQVLFEYNRGEGVDAFKKEFNLKDAIWILAHVWTDIIAATLKNAWHNFWPASIFEDDDDELPLDFQGFHISGQKKVVSELMEFAKGMTGTVIAERLEEDEKVLDKLIKEKPRCMKQASLQDMFSNSSQKNTHKASTNENHEGPSATASPHMVCLASL</sequence>
<protein>
    <submittedName>
        <fullName evidence="2">Uncharacterized protein</fullName>
    </submittedName>
</protein>
<accession>A0A7M4E129</accession>
<feature type="region of interest" description="Disordered" evidence="1">
    <location>
        <begin position="170"/>
        <end position="200"/>
    </location>
</feature>
<proteinExistence type="predicted"/>
<name>A0A7M4E129_CROPO</name>
<dbReference type="Proteomes" id="UP000594220">
    <property type="component" value="Unplaced"/>
</dbReference>
<dbReference type="Ensembl" id="ENSCPRT00005003329.1">
    <property type="protein sequence ID" value="ENSCPRP00005002849.1"/>
    <property type="gene ID" value="ENSCPRG00005002080.1"/>
</dbReference>
<dbReference type="AlphaFoldDB" id="A0A7M4E129"/>